<dbReference type="PANTHER" id="PTHR45790">
    <property type="entry name" value="SIROHEME SYNTHASE-RELATED"/>
    <property type="match status" value="1"/>
</dbReference>
<dbReference type="GO" id="GO:0004851">
    <property type="term" value="F:uroporphyrin-III C-methyltransferase activity"/>
    <property type="evidence" value="ECO:0007669"/>
    <property type="project" value="UniProtKB-EC"/>
</dbReference>
<evidence type="ECO:0000256" key="7">
    <source>
        <dbReference type="ARBA" id="ARBA00023244"/>
    </source>
</evidence>
<dbReference type="FunFam" id="3.30.950.10:FF:000001">
    <property type="entry name" value="Siroheme synthase"/>
    <property type="match status" value="1"/>
</dbReference>
<dbReference type="Pfam" id="PF00590">
    <property type="entry name" value="TP_methylase"/>
    <property type="match status" value="1"/>
</dbReference>
<dbReference type="InterPro" id="IPR050161">
    <property type="entry name" value="Siro_Cobalamin_biosynth"/>
</dbReference>
<dbReference type="Pfam" id="PF02602">
    <property type="entry name" value="HEM4"/>
    <property type="match status" value="1"/>
</dbReference>
<evidence type="ECO:0000256" key="8">
    <source>
        <dbReference type="ARBA" id="ARBA00025705"/>
    </source>
</evidence>
<feature type="domain" description="Tetrapyrrole methylase" evidence="11">
    <location>
        <begin position="4"/>
        <end position="215"/>
    </location>
</feature>
<comment type="similarity">
    <text evidence="1 10">Belongs to the precorrin methyltransferase family.</text>
</comment>
<evidence type="ECO:0000256" key="10">
    <source>
        <dbReference type="RuleBase" id="RU003960"/>
    </source>
</evidence>
<dbReference type="InterPro" id="IPR035996">
    <property type="entry name" value="4pyrrol_Methylase_sf"/>
</dbReference>
<evidence type="ECO:0000259" key="12">
    <source>
        <dbReference type="Pfam" id="PF02602"/>
    </source>
</evidence>
<protein>
    <recommendedName>
        <fullName evidence="2">uroporphyrinogen-III C-methyltransferase</fullName>
        <ecNumber evidence="2">2.1.1.107</ecNumber>
    </recommendedName>
</protein>
<dbReference type="NCBIfam" id="TIGR01469">
    <property type="entry name" value="cobA_cysG_Cterm"/>
    <property type="match status" value="1"/>
</dbReference>
<dbReference type="Gene3D" id="3.40.50.10090">
    <property type="match status" value="2"/>
</dbReference>
<dbReference type="InterPro" id="IPR014776">
    <property type="entry name" value="4pyrrole_Mease_sub2"/>
</dbReference>
<evidence type="ECO:0000256" key="1">
    <source>
        <dbReference type="ARBA" id="ARBA00005879"/>
    </source>
</evidence>
<evidence type="ECO:0000313" key="13">
    <source>
        <dbReference type="EMBL" id="BEQ16283.1"/>
    </source>
</evidence>
<dbReference type="NCBIfam" id="NF004790">
    <property type="entry name" value="PRK06136.1"/>
    <property type="match status" value="1"/>
</dbReference>
<dbReference type="EC" id="2.1.1.107" evidence="2"/>
<dbReference type="CDD" id="cd11642">
    <property type="entry name" value="SUMT"/>
    <property type="match status" value="1"/>
</dbReference>
<dbReference type="KEGG" id="dmp:FAK_33490"/>
<sequence>MSGKVYLVGAGPGDPGLLTLKGARVLASCDALVYDWLANPELLDLAPESAVRVYVGKKGGDHTMSQERINELLCDLAADGKTVVRLKGGDPFVFGRGGEEASALAAKGLAFEVVPGVTSAIAAPAYAGIPVTDRRATTEVAFVTGHEDPGKPESTIKWGALAQIGTVVFLMGVKNLPNICAKLIEAGRDPATPAACVRWGSTPQQETVTGTLADLPQRAAQAGLKPPAITIVGQVAALRQELAWFEKLPLFGKRILVTRARSQASRLSEGLAALGAKIIEVPTISFLPPEDPEPLETAVAMLEDFHWVIFTSPNGVDAFFTALGEAGKDARALAGCKLAAIGPATAATLLQRGLIAEVTARTFQAEGLIEALEAKGITGQRVLIPRAAQAREVLPETIASWGNLVQVVPAYRTVRPPESTMLLANALSQGLDAITFTASSTVTNLMEMLDQNGRDLLAQQSREGGLTVAAIGPITADTAKGYGLEVKVQPEKFTIEALTEALSAYYAS</sequence>
<dbReference type="GO" id="GO:0009236">
    <property type="term" value="P:cobalamin biosynthetic process"/>
    <property type="evidence" value="ECO:0007669"/>
    <property type="project" value="UniProtKB-KW"/>
</dbReference>
<keyword evidence="3" id="KW-0169">Cobalamin biosynthesis</keyword>
<dbReference type="GO" id="GO:0004852">
    <property type="term" value="F:uroporphyrinogen-III synthase activity"/>
    <property type="evidence" value="ECO:0007669"/>
    <property type="project" value="InterPro"/>
</dbReference>
<evidence type="ECO:0000256" key="4">
    <source>
        <dbReference type="ARBA" id="ARBA00022603"/>
    </source>
</evidence>
<dbReference type="SUPFAM" id="SSF69618">
    <property type="entry name" value="HemD-like"/>
    <property type="match status" value="1"/>
</dbReference>
<evidence type="ECO:0000259" key="11">
    <source>
        <dbReference type="Pfam" id="PF00590"/>
    </source>
</evidence>
<dbReference type="RefSeq" id="WP_338601890.1">
    <property type="nucleotide sequence ID" value="NZ_AP028679.1"/>
</dbReference>
<dbReference type="CDD" id="cd06578">
    <property type="entry name" value="HemD"/>
    <property type="match status" value="1"/>
</dbReference>
<dbReference type="AlphaFoldDB" id="A0AAU9EGR8"/>
<dbReference type="InterPro" id="IPR036108">
    <property type="entry name" value="4pyrrol_syn_uPrphyn_synt_sf"/>
</dbReference>
<dbReference type="FunFam" id="3.40.1010.10:FF:000001">
    <property type="entry name" value="Siroheme synthase"/>
    <property type="match status" value="1"/>
</dbReference>
<accession>A0AAU9EGR8</accession>
<organism evidence="13 14">
    <name type="scientific">Desulfoferula mesophila</name>
    <dbReference type="NCBI Taxonomy" id="3058419"/>
    <lineage>
        <taxon>Bacteria</taxon>
        <taxon>Pseudomonadati</taxon>
        <taxon>Thermodesulfobacteriota</taxon>
        <taxon>Desulfarculia</taxon>
        <taxon>Desulfarculales</taxon>
        <taxon>Desulfarculaceae</taxon>
        <taxon>Desulfoferula</taxon>
    </lineage>
</organism>
<dbReference type="InterPro" id="IPR000878">
    <property type="entry name" value="4pyrrol_Mease"/>
</dbReference>
<reference evidence="14" key="1">
    <citation type="journal article" date="2023" name="Arch. Microbiol.">
        <title>Desulfoferula mesophilus gen. nov. sp. nov., a mesophilic sulfate-reducing bacterium isolated from a brackish lake sediment.</title>
        <authorList>
            <person name="Watanabe T."/>
            <person name="Yabe T."/>
            <person name="Tsuji J.M."/>
            <person name="Fukui M."/>
        </authorList>
    </citation>
    <scope>NUCLEOTIDE SEQUENCE [LARGE SCALE GENOMIC DNA]</scope>
    <source>
        <strain evidence="14">12FAK</strain>
    </source>
</reference>
<keyword evidence="5 10" id="KW-0808">Transferase</keyword>
<dbReference type="InterPro" id="IPR014777">
    <property type="entry name" value="4pyrrole_Mease_sub1"/>
</dbReference>
<keyword evidence="4 10" id="KW-0489">Methyltransferase</keyword>
<comment type="pathway">
    <text evidence="9">Cofactor biosynthesis; adenosylcobalamin biosynthesis; precorrin-2 from uroporphyrinogen III: step 1/1.</text>
</comment>
<dbReference type="SUPFAM" id="SSF53790">
    <property type="entry name" value="Tetrapyrrole methylase"/>
    <property type="match status" value="1"/>
</dbReference>
<dbReference type="InterPro" id="IPR006366">
    <property type="entry name" value="CobA/CysG_C"/>
</dbReference>
<dbReference type="EMBL" id="AP028679">
    <property type="protein sequence ID" value="BEQ16283.1"/>
    <property type="molecule type" value="Genomic_DNA"/>
</dbReference>
<evidence type="ECO:0000313" key="14">
    <source>
        <dbReference type="Proteomes" id="UP001366166"/>
    </source>
</evidence>
<dbReference type="Gene3D" id="3.30.950.10">
    <property type="entry name" value="Methyltransferase, Cobalt-precorrin-4 Transmethylase, Domain 2"/>
    <property type="match status" value="1"/>
</dbReference>
<feature type="domain" description="Tetrapyrrole biosynthesis uroporphyrinogen III synthase" evidence="12">
    <location>
        <begin position="266"/>
        <end position="500"/>
    </location>
</feature>
<name>A0AAU9EGR8_9BACT</name>
<dbReference type="InterPro" id="IPR003043">
    <property type="entry name" value="Uropor_MeTrfase_CS"/>
</dbReference>
<dbReference type="GO" id="GO:0019354">
    <property type="term" value="P:siroheme biosynthetic process"/>
    <property type="evidence" value="ECO:0007669"/>
    <property type="project" value="InterPro"/>
</dbReference>
<evidence type="ECO:0000256" key="3">
    <source>
        <dbReference type="ARBA" id="ARBA00022573"/>
    </source>
</evidence>
<keyword evidence="6" id="KW-0949">S-adenosyl-L-methionine</keyword>
<gene>
    <name evidence="13" type="ORF">FAK_33490</name>
</gene>
<dbReference type="Proteomes" id="UP001366166">
    <property type="component" value="Chromosome"/>
</dbReference>
<evidence type="ECO:0000256" key="5">
    <source>
        <dbReference type="ARBA" id="ARBA00022679"/>
    </source>
</evidence>
<comment type="pathway">
    <text evidence="8">Porphyrin-containing compound metabolism; siroheme biosynthesis; precorrin-2 from uroporphyrinogen III: step 1/1.</text>
</comment>
<dbReference type="PROSITE" id="PS00840">
    <property type="entry name" value="SUMT_2"/>
    <property type="match status" value="1"/>
</dbReference>
<dbReference type="GO" id="GO:0032259">
    <property type="term" value="P:methylation"/>
    <property type="evidence" value="ECO:0007669"/>
    <property type="project" value="UniProtKB-KW"/>
</dbReference>
<keyword evidence="14" id="KW-1185">Reference proteome</keyword>
<keyword evidence="7" id="KW-0627">Porphyrin biosynthesis</keyword>
<dbReference type="PANTHER" id="PTHR45790:SF3">
    <property type="entry name" value="S-ADENOSYL-L-METHIONINE-DEPENDENT UROPORPHYRINOGEN III METHYLTRANSFERASE, CHLOROPLASTIC"/>
    <property type="match status" value="1"/>
</dbReference>
<evidence type="ECO:0000256" key="2">
    <source>
        <dbReference type="ARBA" id="ARBA00012162"/>
    </source>
</evidence>
<evidence type="ECO:0000256" key="6">
    <source>
        <dbReference type="ARBA" id="ARBA00022691"/>
    </source>
</evidence>
<dbReference type="InterPro" id="IPR003754">
    <property type="entry name" value="4pyrrol_synth_uPrphyn_synth"/>
</dbReference>
<proteinExistence type="inferred from homology"/>
<evidence type="ECO:0000256" key="9">
    <source>
        <dbReference type="ARBA" id="ARBA00060548"/>
    </source>
</evidence>
<dbReference type="PROSITE" id="PS00839">
    <property type="entry name" value="SUMT_1"/>
    <property type="match status" value="1"/>
</dbReference>
<dbReference type="Gene3D" id="3.40.1010.10">
    <property type="entry name" value="Cobalt-precorrin-4 Transmethylase, Domain 1"/>
    <property type="match status" value="1"/>
</dbReference>